<reference evidence="4 5" key="1">
    <citation type="submission" date="2019-01" db="EMBL/GenBank/DDBJ databases">
        <title>Litorilituus lipolytica sp. nov., isolated from intertidal sand of the Yellow Sea in China.</title>
        <authorList>
            <person name="Liu A."/>
        </authorList>
    </citation>
    <scope>NUCLEOTIDE SEQUENCE [LARGE SCALE GENOMIC DNA]</scope>
    <source>
        <strain evidence="4 5">RZ04</strain>
    </source>
</reference>
<dbReference type="SMART" id="SM00448">
    <property type="entry name" value="REC"/>
    <property type="match status" value="1"/>
</dbReference>
<dbReference type="PANTHER" id="PTHR44591:SF3">
    <property type="entry name" value="RESPONSE REGULATORY DOMAIN-CONTAINING PROTEIN"/>
    <property type="match status" value="1"/>
</dbReference>
<evidence type="ECO:0000259" key="3">
    <source>
        <dbReference type="PROSITE" id="PS50110"/>
    </source>
</evidence>
<dbReference type="RefSeq" id="WP_140602508.1">
    <property type="nucleotide sequence ID" value="NZ_SAWY01000010.1"/>
</dbReference>
<keyword evidence="1 2" id="KW-0597">Phosphoprotein</keyword>
<dbReference type="InterPro" id="IPR001789">
    <property type="entry name" value="Sig_transdc_resp-reg_receiver"/>
</dbReference>
<dbReference type="Proteomes" id="UP000315303">
    <property type="component" value="Unassembled WGS sequence"/>
</dbReference>
<dbReference type="Pfam" id="PF00072">
    <property type="entry name" value="Response_reg"/>
    <property type="match status" value="1"/>
</dbReference>
<dbReference type="GO" id="GO:0000160">
    <property type="term" value="P:phosphorelay signal transduction system"/>
    <property type="evidence" value="ECO:0007669"/>
    <property type="project" value="InterPro"/>
</dbReference>
<dbReference type="PROSITE" id="PS50110">
    <property type="entry name" value="RESPONSE_REGULATORY"/>
    <property type="match status" value="1"/>
</dbReference>
<dbReference type="OrthoDB" id="9800897at2"/>
<dbReference type="AlphaFoldDB" id="A0A502L0C7"/>
<comment type="caution">
    <text evidence="4">The sequence shown here is derived from an EMBL/GenBank/DDBJ whole genome shotgun (WGS) entry which is preliminary data.</text>
</comment>
<evidence type="ECO:0000256" key="2">
    <source>
        <dbReference type="PROSITE-ProRule" id="PRU00169"/>
    </source>
</evidence>
<dbReference type="Gene3D" id="3.40.50.2300">
    <property type="match status" value="1"/>
</dbReference>
<feature type="modified residue" description="4-aspartylphosphate" evidence="2">
    <location>
        <position position="51"/>
    </location>
</feature>
<feature type="domain" description="Response regulatory" evidence="3">
    <location>
        <begin position="2"/>
        <end position="118"/>
    </location>
</feature>
<dbReference type="SUPFAM" id="SSF52172">
    <property type="entry name" value="CheY-like"/>
    <property type="match status" value="1"/>
</dbReference>
<gene>
    <name evidence="4" type="ORF">EPA86_05935</name>
</gene>
<evidence type="ECO:0000313" key="4">
    <source>
        <dbReference type="EMBL" id="TPH16714.1"/>
    </source>
</evidence>
<evidence type="ECO:0000256" key="1">
    <source>
        <dbReference type="ARBA" id="ARBA00022553"/>
    </source>
</evidence>
<evidence type="ECO:0000313" key="5">
    <source>
        <dbReference type="Proteomes" id="UP000315303"/>
    </source>
</evidence>
<protein>
    <submittedName>
        <fullName evidence="4">Response regulator</fullName>
    </submittedName>
</protein>
<name>A0A502L0C7_9GAMM</name>
<accession>A0A502L0C7</accession>
<dbReference type="InterPro" id="IPR050595">
    <property type="entry name" value="Bact_response_regulator"/>
</dbReference>
<sequence>MNILLVDDKQAVKDSLELILSQLGYHVETASNGLDAFEKAQSADFELYIIDHLMPLMNGVQLSKNLKQTESCAEVPILFMTTQGLDVVSQLEEFALFSDVLCKPVNAEMLIEKLVSMGFYSPQEKFSMHSEA</sequence>
<dbReference type="PANTHER" id="PTHR44591">
    <property type="entry name" value="STRESS RESPONSE REGULATOR PROTEIN 1"/>
    <property type="match status" value="1"/>
</dbReference>
<proteinExistence type="predicted"/>
<dbReference type="EMBL" id="SAWY01000010">
    <property type="protein sequence ID" value="TPH16714.1"/>
    <property type="molecule type" value="Genomic_DNA"/>
</dbReference>
<dbReference type="InterPro" id="IPR011006">
    <property type="entry name" value="CheY-like_superfamily"/>
</dbReference>
<keyword evidence="5" id="KW-1185">Reference proteome</keyword>
<organism evidence="4 5">
    <name type="scientific">Litorilituus lipolyticus</name>
    <dbReference type="NCBI Taxonomy" id="2491017"/>
    <lineage>
        <taxon>Bacteria</taxon>
        <taxon>Pseudomonadati</taxon>
        <taxon>Pseudomonadota</taxon>
        <taxon>Gammaproteobacteria</taxon>
        <taxon>Alteromonadales</taxon>
        <taxon>Colwelliaceae</taxon>
        <taxon>Litorilituus</taxon>
    </lineage>
</organism>